<dbReference type="EMBL" id="VFMN01000001">
    <property type="protein sequence ID" value="TQJ09671.1"/>
    <property type="molecule type" value="Genomic_DNA"/>
</dbReference>
<dbReference type="InterPro" id="IPR008972">
    <property type="entry name" value="Cupredoxin"/>
</dbReference>
<dbReference type="PROSITE" id="PS51318">
    <property type="entry name" value="TAT"/>
    <property type="match status" value="1"/>
</dbReference>
<dbReference type="InterPro" id="IPR006311">
    <property type="entry name" value="TAT_signal"/>
</dbReference>
<evidence type="ECO:0000313" key="3">
    <source>
        <dbReference type="EMBL" id="TQJ09671.1"/>
    </source>
</evidence>
<dbReference type="AlphaFoldDB" id="A0A542E2W2"/>
<dbReference type="RefSeq" id="WP_141849002.1">
    <property type="nucleotide sequence ID" value="NZ_BAAAPR010000009.1"/>
</dbReference>
<dbReference type="SUPFAM" id="SSF49503">
    <property type="entry name" value="Cupredoxins"/>
    <property type="match status" value="1"/>
</dbReference>
<accession>A0A542E2W2</accession>
<name>A0A542E2W2_9MICO</name>
<keyword evidence="4" id="KW-1185">Reference proteome</keyword>
<proteinExistence type="predicted"/>
<feature type="compositionally biased region" description="Low complexity" evidence="1">
    <location>
        <begin position="36"/>
        <end position="55"/>
    </location>
</feature>
<sequence>MTSTALHRRHLLLRAATTVCALLTACVLASCGSGSTPAAADSTPSATPTTTAEAADVPGSPGPSTFTAGSKTLAVTVTGSTVTPAPTTVELPVGQTLALTVTSDHADEVHAHGFDVEKEVEAGGSVLLVLTGAEPGEYEVDMHDPVLTLLKIDVR</sequence>
<feature type="chain" id="PRO_5022073796" description="EfeO-type cupredoxin-like domain-containing protein" evidence="2">
    <location>
        <begin position="41"/>
        <end position="155"/>
    </location>
</feature>
<reference evidence="3 4" key="1">
    <citation type="submission" date="2019-06" db="EMBL/GenBank/DDBJ databases">
        <title>Sequencing the genomes of 1000 actinobacteria strains.</title>
        <authorList>
            <person name="Klenk H.-P."/>
        </authorList>
    </citation>
    <scope>NUCLEOTIDE SEQUENCE [LARGE SCALE GENOMIC DNA]</scope>
    <source>
        <strain evidence="3 4">DSM 18607</strain>
    </source>
</reference>
<feature type="region of interest" description="Disordered" evidence="1">
    <location>
        <begin position="36"/>
        <end position="67"/>
    </location>
</feature>
<dbReference type="Gene3D" id="2.60.40.420">
    <property type="entry name" value="Cupredoxins - blue copper proteins"/>
    <property type="match status" value="1"/>
</dbReference>
<dbReference type="Proteomes" id="UP000317893">
    <property type="component" value="Unassembled WGS sequence"/>
</dbReference>
<gene>
    <name evidence="3" type="ORF">FB458_2784</name>
</gene>
<organism evidence="3 4">
    <name type="scientific">Lapillicoccus jejuensis</name>
    <dbReference type="NCBI Taxonomy" id="402171"/>
    <lineage>
        <taxon>Bacteria</taxon>
        <taxon>Bacillati</taxon>
        <taxon>Actinomycetota</taxon>
        <taxon>Actinomycetes</taxon>
        <taxon>Micrococcales</taxon>
        <taxon>Intrasporangiaceae</taxon>
        <taxon>Lapillicoccus</taxon>
    </lineage>
</organism>
<dbReference type="OrthoDB" id="6717945at2"/>
<evidence type="ECO:0000313" key="4">
    <source>
        <dbReference type="Proteomes" id="UP000317893"/>
    </source>
</evidence>
<comment type="caution">
    <text evidence="3">The sequence shown here is derived from an EMBL/GenBank/DDBJ whole genome shotgun (WGS) entry which is preliminary data.</text>
</comment>
<evidence type="ECO:0000256" key="1">
    <source>
        <dbReference type="SAM" id="MobiDB-lite"/>
    </source>
</evidence>
<evidence type="ECO:0008006" key="5">
    <source>
        <dbReference type="Google" id="ProtNLM"/>
    </source>
</evidence>
<protein>
    <recommendedName>
        <fullName evidence="5">EfeO-type cupredoxin-like domain-containing protein</fullName>
    </recommendedName>
</protein>
<keyword evidence="2" id="KW-0732">Signal</keyword>
<evidence type="ECO:0000256" key="2">
    <source>
        <dbReference type="SAM" id="SignalP"/>
    </source>
</evidence>
<feature type="signal peptide" evidence="2">
    <location>
        <begin position="1"/>
        <end position="40"/>
    </location>
</feature>